<dbReference type="eggNOG" id="COG4974">
    <property type="taxonomic scope" value="Bacteria"/>
</dbReference>
<reference evidence="4" key="1">
    <citation type="submission" date="2009-12" db="EMBL/GenBank/DDBJ databases">
        <title>Complete sequence of Treponema primitia strain ZAS-2.</title>
        <authorList>
            <person name="Tetu S.G."/>
            <person name="Matson E."/>
            <person name="Ren Q."/>
            <person name="Seshadri R."/>
            <person name="Elbourne L."/>
            <person name="Hassan K.A."/>
            <person name="Durkin A."/>
            <person name="Radune D."/>
            <person name="Mohamoud Y."/>
            <person name="Shay R."/>
            <person name="Jin S."/>
            <person name="Zhang X."/>
            <person name="Lucey K."/>
            <person name="Ballor N.R."/>
            <person name="Ottesen E."/>
            <person name="Rosenthal R."/>
            <person name="Allen A."/>
            <person name="Leadbetter J.R."/>
            <person name="Paulsen I.T."/>
        </authorList>
    </citation>
    <scope>NUCLEOTIDE SEQUENCE [LARGE SCALE GENOMIC DNA]</scope>
    <source>
        <strain evidence="4">ATCC BAA-887 / DSM 12427 / ZAS-2</strain>
    </source>
</reference>
<protein>
    <submittedName>
        <fullName evidence="3">Transposase IS66</fullName>
    </submittedName>
</protein>
<dbReference type="Pfam" id="PF03050">
    <property type="entry name" value="DDE_Tnp_IS66"/>
    <property type="match status" value="1"/>
</dbReference>
<organism evidence="3 4">
    <name type="scientific">Treponema primitia (strain ATCC BAA-887 / DSM 12427 / ZAS-2)</name>
    <dbReference type="NCBI Taxonomy" id="545694"/>
    <lineage>
        <taxon>Bacteria</taxon>
        <taxon>Pseudomonadati</taxon>
        <taxon>Spirochaetota</taxon>
        <taxon>Spirochaetia</taxon>
        <taxon>Spirochaetales</taxon>
        <taxon>Treponemataceae</taxon>
        <taxon>Treponema</taxon>
    </lineage>
</organism>
<dbReference type="InterPro" id="IPR004291">
    <property type="entry name" value="Transposase_IS66_central"/>
</dbReference>
<reference evidence="3 4" key="2">
    <citation type="journal article" date="2011" name="ISME J.">
        <title>RNA-seq reveals cooperative metabolic interactions between two termite-gut spirochete species in co-culture.</title>
        <authorList>
            <person name="Rosenthal A.Z."/>
            <person name="Matson E.G."/>
            <person name="Eldar A."/>
            <person name="Leadbetter J.R."/>
        </authorList>
    </citation>
    <scope>NUCLEOTIDE SEQUENCE [LARGE SCALE GENOMIC DNA]</scope>
    <source>
        <strain evidence="4">ATCC BAA-887 / DSM 12427 / ZAS-2</strain>
    </source>
</reference>
<dbReference type="KEGG" id="tpi:TREPR_0100"/>
<dbReference type="HOGENOM" id="CLU_1937210_0_0_12"/>
<dbReference type="STRING" id="545694.TREPR_0100"/>
<name>F5YNA2_TREPZ</name>
<dbReference type="Proteomes" id="UP000009223">
    <property type="component" value="Chromosome"/>
</dbReference>
<feature type="domain" description="Transposase IS66 central" evidence="1">
    <location>
        <begin position="65"/>
        <end position="117"/>
    </location>
</feature>
<gene>
    <name evidence="3" type="ordered locus">TREPR_0100</name>
</gene>
<dbReference type="InterPro" id="IPR024474">
    <property type="entry name" value="Znf_dom_IS66"/>
</dbReference>
<sequence>MRCIGEDTTERLVIIPEQVYVVQYHIKKYACRNCEGSGDESRAAVRSGKTPATLIPGSSNLWFAATPGLLSYVFVKKYADYVPYYRQEAGFKRIGVELSRQDMSNSLRADGGGLNMLAPPAPPLPADGWG</sequence>
<keyword evidence="4" id="KW-1185">Reference proteome</keyword>
<dbReference type="InterPro" id="IPR052344">
    <property type="entry name" value="Transposase-related"/>
</dbReference>
<dbReference type="Pfam" id="PF13005">
    <property type="entry name" value="zf-IS66"/>
    <property type="match status" value="1"/>
</dbReference>
<evidence type="ECO:0000313" key="3">
    <source>
        <dbReference type="EMBL" id="AEF83649.1"/>
    </source>
</evidence>
<dbReference type="PANTHER" id="PTHR33678">
    <property type="entry name" value="BLL1576 PROTEIN"/>
    <property type="match status" value="1"/>
</dbReference>
<evidence type="ECO:0000313" key="4">
    <source>
        <dbReference type="Proteomes" id="UP000009223"/>
    </source>
</evidence>
<feature type="domain" description="Transposase IS66 zinc-finger binding" evidence="2">
    <location>
        <begin position="1"/>
        <end position="35"/>
    </location>
</feature>
<dbReference type="EMBL" id="CP001843">
    <property type="protein sequence ID" value="AEF83649.1"/>
    <property type="molecule type" value="Genomic_DNA"/>
</dbReference>
<dbReference type="OrthoDB" id="357621at2"/>
<evidence type="ECO:0000259" key="1">
    <source>
        <dbReference type="Pfam" id="PF03050"/>
    </source>
</evidence>
<proteinExistence type="predicted"/>
<accession>F5YNA2</accession>
<dbReference type="AlphaFoldDB" id="F5YNA2"/>
<evidence type="ECO:0000259" key="2">
    <source>
        <dbReference type="Pfam" id="PF13005"/>
    </source>
</evidence>
<dbReference type="PANTHER" id="PTHR33678:SF1">
    <property type="entry name" value="BLL1576 PROTEIN"/>
    <property type="match status" value="1"/>
</dbReference>